<dbReference type="InterPro" id="IPR027417">
    <property type="entry name" value="P-loop_NTPase"/>
</dbReference>
<sequence>MSHPALLKLADAKLSLAGRTFGPFSLSVQAGETVAILGPSGAGKSSLLKLIAREHRLAGGSIVFDGRPLQQWPAAELAQRRAVLPQAGAVAFGLPVSLVVALGRVSRASDPAQQRIVREALVQARADHLAERRFDTLSGGEQARVQLARVFAQAWDAREGLLLVDEPLAALDPGLALELMEAMQRFARERGHALVAVLHDLTTALNHFDRLWLLAEGRIRADCGAVPAALPLLEQLYGVRLRLLRDAEGLAVVASSASQAAHNPQFALN</sequence>
<evidence type="ECO:0000313" key="8">
    <source>
        <dbReference type="EMBL" id="MDY0744198.1"/>
    </source>
</evidence>
<dbReference type="Gene3D" id="3.40.50.300">
    <property type="entry name" value="P-loop containing nucleotide triphosphate hydrolases"/>
    <property type="match status" value="1"/>
</dbReference>
<reference evidence="8 9" key="1">
    <citation type="submission" date="2023-11" db="EMBL/GenBank/DDBJ databases">
        <title>Paucibacter sp. nov., isolated from fresh soil in Korea.</title>
        <authorList>
            <person name="Le N.T.T."/>
        </authorList>
    </citation>
    <scope>NUCLEOTIDE SEQUENCE [LARGE SCALE GENOMIC DNA]</scope>
    <source>
        <strain evidence="8 9">R3-3</strain>
    </source>
</reference>
<dbReference type="GO" id="GO:0005524">
    <property type="term" value="F:ATP binding"/>
    <property type="evidence" value="ECO:0007669"/>
    <property type="project" value="UniProtKB-KW"/>
</dbReference>
<dbReference type="InterPro" id="IPR003439">
    <property type="entry name" value="ABC_transporter-like_ATP-bd"/>
</dbReference>
<dbReference type="PANTHER" id="PTHR42794:SF1">
    <property type="entry name" value="HEMIN IMPORT ATP-BINDING PROTEIN HMUV"/>
    <property type="match status" value="1"/>
</dbReference>
<evidence type="ECO:0000256" key="3">
    <source>
        <dbReference type="ARBA" id="ARBA00022741"/>
    </source>
</evidence>
<dbReference type="Pfam" id="PF00005">
    <property type="entry name" value="ABC_tran"/>
    <property type="match status" value="1"/>
</dbReference>
<keyword evidence="2" id="KW-0472">Membrane</keyword>
<evidence type="ECO:0000256" key="1">
    <source>
        <dbReference type="ARBA" id="ARBA00022448"/>
    </source>
</evidence>
<dbReference type="SMART" id="SM00382">
    <property type="entry name" value="AAA"/>
    <property type="match status" value="1"/>
</dbReference>
<dbReference type="PROSITE" id="PS50893">
    <property type="entry name" value="ABC_TRANSPORTER_2"/>
    <property type="match status" value="1"/>
</dbReference>
<keyword evidence="2" id="KW-1003">Cell membrane</keyword>
<feature type="domain" description="ABC transporter" evidence="7">
    <location>
        <begin position="1"/>
        <end position="241"/>
    </location>
</feature>
<dbReference type="CDD" id="cd03214">
    <property type="entry name" value="ABC_Iron-Siderophores_B12_Hemin"/>
    <property type="match status" value="1"/>
</dbReference>
<dbReference type="InterPro" id="IPR003593">
    <property type="entry name" value="AAA+_ATPase"/>
</dbReference>
<comment type="function">
    <text evidence="6">Part of the ABC transporter complex HmuTUV involved in hemin import. Responsible for energy coupling to the transport system.</text>
</comment>
<dbReference type="RefSeq" id="WP_320422098.1">
    <property type="nucleotide sequence ID" value="NZ_JAXCLA010000002.1"/>
</dbReference>
<dbReference type="InterPro" id="IPR017871">
    <property type="entry name" value="ABC_transporter-like_CS"/>
</dbReference>
<keyword evidence="1" id="KW-0813">Transport</keyword>
<keyword evidence="5" id="KW-1278">Translocase</keyword>
<accession>A0ABU5DEK8</accession>
<evidence type="ECO:0000256" key="6">
    <source>
        <dbReference type="ARBA" id="ARBA00037066"/>
    </source>
</evidence>
<proteinExistence type="predicted"/>
<evidence type="ECO:0000256" key="2">
    <source>
        <dbReference type="ARBA" id="ARBA00022475"/>
    </source>
</evidence>
<name>A0ABU5DEK8_9BURK</name>
<evidence type="ECO:0000259" key="7">
    <source>
        <dbReference type="PROSITE" id="PS50893"/>
    </source>
</evidence>
<gene>
    <name evidence="8" type="ORF">SNE35_06760</name>
</gene>
<comment type="caution">
    <text evidence="8">The sequence shown here is derived from an EMBL/GenBank/DDBJ whole genome shotgun (WGS) entry which is preliminary data.</text>
</comment>
<dbReference type="PROSITE" id="PS00211">
    <property type="entry name" value="ABC_TRANSPORTER_1"/>
    <property type="match status" value="1"/>
</dbReference>
<dbReference type="EMBL" id="JAXCLA010000002">
    <property type="protein sequence ID" value="MDY0744198.1"/>
    <property type="molecule type" value="Genomic_DNA"/>
</dbReference>
<evidence type="ECO:0000313" key="9">
    <source>
        <dbReference type="Proteomes" id="UP001285263"/>
    </source>
</evidence>
<keyword evidence="3" id="KW-0547">Nucleotide-binding</keyword>
<keyword evidence="4 8" id="KW-0067">ATP-binding</keyword>
<evidence type="ECO:0000256" key="4">
    <source>
        <dbReference type="ARBA" id="ARBA00022840"/>
    </source>
</evidence>
<dbReference type="Proteomes" id="UP001285263">
    <property type="component" value="Unassembled WGS sequence"/>
</dbReference>
<evidence type="ECO:0000256" key="5">
    <source>
        <dbReference type="ARBA" id="ARBA00022967"/>
    </source>
</evidence>
<protein>
    <submittedName>
        <fullName evidence="8">ATP-binding cassette domain-containing protein</fullName>
    </submittedName>
</protein>
<dbReference type="PANTHER" id="PTHR42794">
    <property type="entry name" value="HEMIN IMPORT ATP-BINDING PROTEIN HMUV"/>
    <property type="match status" value="1"/>
</dbReference>
<dbReference type="SUPFAM" id="SSF52540">
    <property type="entry name" value="P-loop containing nucleoside triphosphate hydrolases"/>
    <property type="match status" value="1"/>
</dbReference>
<keyword evidence="9" id="KW-1185">Reference proteome</keyword>
<organism evidence="8 9">
    <name type="scientific">Roseateles agri</name>
    <dbReference type="NCBI Taxonomy" id="3098619"/>
    <lineage>
        <taxon>Bacteria</taxon>
        <taxon>Pseudomonadati</taxon>
        <taxon>Pseudomonadota</taxon>
        <taxon>Betaproteobacteria</taxon>
        <taxon>Burkholderiales</taxon>
        <taxon>Sphaerotilaceae</taxon>
        <taxon>Roseateles</taxon>
    </lineage>
</organism>